<gene>
    <name evidence="4" type="ORF">QQ008_23825</name>
</gene>
<dbReference type="InterPro" id="IPR050455">
    <property type="entry name" value="Tpx_Peroxidase_subfamily"/>
</dbReference>
<keyword evidence="1" id="KW-0560">Oxidoreductase</keyword>
<dbReference type="Pfam" id="PF00578">
    <property type="entry name" value="AhpC-TSA"/>
    <property type="match status" value="1"/>
</dbReference>
<dbReference type="Proteomes" id="UP001172082">
    <property type="component" value="Unassembled WGS sequence"/>
</dbReference>
<sequence>MALKIGDKAPSFKLVNTEKKEISLEDFKNKDLVILFFPMAFTGTCTTELCTIRDDIGNYSNINADVVAISVDSPFSLGKFKEEQNLNFDLLSDFNKETSSAYGAIYEEFVLGLKGVSKRSAFVVDGEGTIKYAEVLETPTDLPNFDAIKAALA</sequence>
<evidence type="ECO:0000313" key="4">
    <source>
        <dbReference type="EMBL" id="MDN5204443.1"/>
    </source>
</evidence>
<evidence type="ECO:0000313" key="5">
    <source>
        <dbReference type="Proteomes" id="UP001172082"/>
    </source>
</evidence>
<dbReference type="PROSITE" id="PS51352">
    <property type="entry name" value="THIOREDOXIN_2"/>
    <property type="match status" value="1"/>
</dbReference>
<dbReference type="Gene3D" id="3.40.30.10">
    <property type="entry name" value="Glutaredoxin"/>
    <property type="match status" value="1"/>
</dbReference>
<feature type="domain" description="Thioredoxin" evidence="3">
    <location>
        <begin position="3"/>
        <end position="153"/>
    </location>
</feature>
<dbReference type="SUPFAM" id="SSF52833">
    <property type="entry name" value="Thioredoxin-like"/>
    <property type="match status" value="1"/>
</dbReference>
<accession>A0ABT8KWC3</accession>
<dbReference type="InterPro" id="IPR024706">
    <property type="entry name" value="Peroxiredoxin_AhpC-typ"/>
</dbReference>
<evidence type="ECO:0000256" key="2">
    <source>
        <dbReference type="ARBA" id="ARBA00023284"/>
    </source>
</evidence>
<proteinExistence type="predicted"/>
<dbReference type="InterPro" id="IPR000866">
    <property type="entry name" value="AhpC/TSA"/>
</dbReference>
<dbReference type="EMBL" id="JAUJEA010000011">
    <property type="protein sequence ID" value="MDN5204443.1"/>
    <property type="molecule type" value="Genomic_DNA"/>
</dbReference>
<dbReference type="InterPro" id="IPR036249">
    <property type="entry name" value="Thioredoxin-like_sf"/>
</dbReference>
<dbReference type="RefSeq" id="WP_346754466.1">
    <property type="nucleotide sequence ID" value="NZ_JAUJEA010000011.1"/>
</dbReference>
<dbReference type="InterPro" id="IPR013766">
    <property type="entry name" value="Thioredoxin_domain"/>
</dbReference>
<reference evidence="4" key="1">
    <citation type="submission" date="2023-06" db="EMBL/GenBank/DDBJ databases">
        <title>Genomic of Parafulvivirga corallium.</title>
        <authorList>
            <person name="Wang G."/>
        </authorList>
    </citation>
    <scope>NUCLEOTIDE SEQUENCE</scope>
    <source>
        <strain evidence="4">BMA10</strain>
    </source>
</reference>
<comment type="caution">
    <text evidence="4">The sequence shown here is derived from an EMBL/GenBank/DDBJ whole genome shotgun (WGS) entry which is preliminary data.</text>
</comment>
<organism evidence="4 5">
    <name type="scientific">Splendidivirga corallicola</name>
    <dbReference type="NCBI Taxonomy" id="3051826"/>
    <lineage>
        <taxon>Bacteria</taxon>
        <taxon>Pseudomonadati</taxon>
        <taxon>Bacteroidota</taxon>
        <taxon>Cytophagia</taxon>
        <taxon>Cytophagales</taxon>
        <taxon>Splendidivirgaceae</taxon>
        <taxon>Splendidivirga</taxon>
    </lineage>
</organism>
<keyword evidence="5" id="KW-1185">Reference proteome</keyword>
<dbReference type="PANTHER" id="PTHR43110:SF1">
    <property type="entry name" value="THIOL PEROXIDASE"/>
    <property type="match status" value="1"/>
</dbReference>
<name>A0ABT8KWC3_9BACT</name>
<keyword evidence="2" id="KW-0676">Redox-active center</keyword>
<evidence type="ECO:0000256" key="1">
    <source>
        <dbReference type="ARBA" id="ARBA00023002"/>
    </source>
</evidence>
<dbReference type="PIRSF" id="PIRSF000239">
    <property type="entry name" value="AHPC"/>
    <property type="match status" value="1"/>
</dbReference>
<dbReference type="PANTHER" id="PTHR43110">
    <property type="entry name" value="THIOL PEROXIDASE"/>
    <property type="match status" value="1"/>
</dbReference>
<protein>
    <submittedName>
        <fullName evidence="4">Redoxin domain-containing protein</fullName>
    </submittedName>
</protein>
<evidence type="ECO:0000259" key="3">
    <source>
        <dbReference type="PROSITE" id="PS51352"/>
    </source>
</evidence>